<protein>
    <submittedName>
        <fullName evidence="1">Uncharacterized protein</fullName>
    </submittedName>
</protein>
<keyword evidence="2" id="KW-1185">Reference proteome</keyword>
<name>A0AAV2LHW6_KNICA</name>
<dbReference type="EMBL" id="OZ035825">
    <property type="protein sequence ID" value="CAL1601925.1"/>
    <property type="molecule type" value="Genomic_DNA"/>
</dbReference>
<gene>
    <name evidence="1" type="ORF">KC01_LOCUS29786</name>
</gene>
<organism evidence="1 2">
    <name type="scientific">Knipowitschia caucasica</name>
    <name type="common">Caucasian dwarf goby</name>
    <name type="synonym">Pomatoschistus caucasicus</name>
    <dbReference type="NCBI Taxonomy" id="637954"/>
    <lineage>
        <taxon>Eukaryota</taxon>
        <taxon>Metazoa</taxon>
        <taxon>Chordata</taxon>
        <taxon>Craniata</taxon>
        <taxon>Vertebrata</taxon>
        <taxon>Euteleostomi</taxon>
        <taxon>Actinopterygii</taxon>
        <taxon>Neopterygii</taxon>
        <taxon>Teleostei</taxon>
        <taxon>Neoteleostei</taxon>
        <taxon>Acanthomorphata</taxon>
        <taxon>Gobiaria</taxon>
        <taxon>Gobiiformes</taxon>
        <taxon>Gobioidei</taxon>
        <taxon>Gobiidae</taxon>
        <taxon>Gobiinae</taxon>
        <taxon>Knipowitschia</taxon>
    </lineage>
</organism>
<evidence type="ECO:0000313" key="1">
    <source>
        <dbReference type="EMBL" id="CAL1601925.1"/>
    </source>
</evidence>
<reference evidence="1 2" key="1">
    <citation type="submission" date="2024-04" db="EMBL/GenBank/DDBJ databases">
        <authorList>
            <person name="Waldvogel A.-M."/>
            <person name="Schoenle A."/>
        </authorList>
    </citation>
    <scope>NUCLEOTIDE SEQUENCE [LARGE SCALE GENOMIC DNA]</scope>
</reference>
<accession>A0AAV2LHW6</accession>
<dbReference type="AlphaFoldDB" id="A0AAV2LHW6"/>
<sequence>MCINKMRSFVMTEGRETMLTVRPQLCRAENSQEKYNEPKNTVDWESTTALRILQVCAIVLTGDKDVHANGGA</sequence>
<proteinExistence type="predicted"/>
<evidence type="ECO:0000313" key="2">
    <source>
        <dbReference type="Proteomes" id="UP001497482"/>
    </source>
</evidence>
<dbReference type="Proteomes" id="UP001497482">
    <property type="component" value="Chromosome 3"/>
</dbReference>